<sequence length="85" mass="10075">MFVRISRVRNLGYIQVVESYQEQGQSKQRVLCSLGRLEKGSYEAARWAVRDWKRLGRAKVVLAEIEDRSGPRQAKGYLSRYRRWK</sequence>
<evidence type="ECO:0000313" key="4">
    <source>
        <dbReference type="Proteomes" id="UP000588083"/>
    </source>
</evidence>
<name>A0A6V8PFW3_9ACTN</name>
<reference evidence="3 4" key="1">
    <citation type="journal article" date="2020" name="Front. Microbiol.">
        <title>Single-cell genomics of novel Actinobacteria with the Wood-Ljungdahl pathway discovered in a serpentinizing system.</title>
        <authorList>
            <person name="Merino N."/>
            <person name="Kawai M."/>
            <person name="Boyd E.S."/>
            <person name="Colman D.R."/>
            <person name="McGlynn S.E."/>
            <person name="Nealson K.H."/>
            <person name="Kurokawa K."/>
            <person name="Hongoh Y."/>
        </authorList>
    </citation>
    <scope>NUCLEOTIDE SEQUENCE [LARGE SCALE GENOMIC DNA]</scope>
    <source>
        <strain evidence="1 3">S09_30</strain>
        <strain evidence="2 4">S34</strain>
    </source>
</reference>
<dbReference type="EMBL" id="BLRZ01000137">
    <property type="protein sequence ID" value="GFP30990.1"/>
    <property type="molecule type" value="Genomic_DNA"/>
</dbReference>
<dbReference type="EMBL" id="BLRW01000074">
    <property type="protein sequence ID" value="GFP23252.1"/>
    <property type="molecule type" value="Genomic_DNA"/>
</dbReference>
<evidence type="ECO:0000313" key="2">
    <source>
        <dbReference type="EMBL" id="GFP30990.1"/>
    </source>
</evidence>
<keyword evidence="4" id="KW-1185">Reference proteome</keyword>
<evidence type="ECO:0000313" key="3">
    <source>
        <dbReference type="Proteomes" id="UP000585609"/>
    </source>
</evidence>
<protein>
    <submittedName>
        <fullName evidence="2">Uncharacterized protein</fullName>
    </submittedName>
</protein>
<accession>A0A6V8PFW3</accession>
<comment type="caution">
    <text evidence="2">The sequence shown here is derived from an EMBL/GenBank/DDBJ whole genome shotgun (WGS) entry which is preliminary data.</text>
</comment>
<gene>
    <name evidence="1" type="ORF">HKBW3S09_00719</name>
    <name evidence="2" type="ORF">HKBW3S34_01909</name>
</gene>
<proteinExistence type="predicted"/>
<evidence type="ECO:0000313" key="1">
    <source>
        <dbReference type="EMBL" id="GFP23252.1"/>
    </source>
</evidence>
<dbReference type="Proteomes" id="UP000588083">
    <property type="component" value="Unassembled WGS sequence"/>
</dbReference>
<organism evidence="2 4">
    <name type="scientific">Candidatus Hakubella thermalkaliphila</name>
    <dbReference type="NCBI Taxonomy" id="2754717"/>
    <lineage>
        <taxon>Bacteria</taxon>
        <taxon>Bacillati</taxon>
        <taxon>Actinomycetota</taxon>
        <taxon>Actinomycetota incertae sedis</taxon>
        <taxon>Candidatus Hakubellales</taxon>
        <taxon>Candidatus Hakubellaceae</taxon>
        <taxon>Candidatus Hakubella</taxon>
    </lineage>
</organism>
<dbReference type="Proteomes" id="UP000585609">
    <property type="component" value="Unassembled WGS sequence"/>
</dbReference>
<dbReference type="AlphaFoldDB" id="A0A6V8PFW3"/>